<keyword evidence="13" id="KW-0732">Signal</keyword>
<evidence type="ECO:0000256" key="7">
    <source>
        <dbReference type="ARBA" id="ARBA00022801"/>
    </source>
</evidence>
<evidence type="ECO:0000256" key="13">
    <source>
        <dbReference type="SAM" id="SignalP"/>
    </source>
</evidence>
<evidence type="ECO:0000256" key="2">
    <source>
        <dbReference type="ARBA" id="ARBA00005307"/>
    </source>
</evidence>
<dbReference type="PANTHER" id="PTHR28213:SF1">
    <property type="entry name" value="IMP-SPECIFIC 5'-NUCLEOTIDASE 1"/>
    <property type="match status" value="1"/>
</dbReference>
<proteinExistence type="inferred from homology"/>
<comment type="caution">
    <text evidence="14">The sequence shown here is derived from an EMBL/GenBank/DDBJ whole genome shotgun (WGS) entry which is preliminary data.</text>
</comment>
<evidence type="ECO:0000256" key="5">
    <source>
        <dbReference type="ARBA" id="ARBA00022723"/>
    </source>
</evidence>
<evidence type="ECO:0000256" key="9">
    <source>
        <dbReference type="ARBA" id="ARBA00022842"/>
    </source>
</evidence>
<evidence type="ECO:0000256" key="6">
    <source>
        <dbReference type="ARBA" id="ARBA00022741"/>
    </source>
</evidence>
<protein>
    <recommendedName>
        <fullName evidence="4 12">IMP-specific 5'-nucleotidase 1</fullName>
        <ecNumber evidence="12">3.1.3.-</ecNumber>
    </recommendedName>
</protein>
<keyword evidence="8" id="KW-0067">ATP-binding</keyword>
<comment type="similarity">
    <text evidence="2 12">Belongs to the ISN1 family.</text>
</comment>
<dbReference type="Pfam" id="PF06437">
    <property type="entry name" value="ISN1"/>
    <property type="match status" value="1"/>
</dbReference>
<gene>
    <name evidence="14" type="ORF">SUNI508_03605</name>
</gene>
<dbReference type="InterPro" id="IPR009453">
    <property type="entry name" value="ISN1"/>
</dbReference>
<dbReference type="Proteomes" id="UP001408356">
    <property type="component" value="Unassembled WGS sequence"/>
</dbReference>
<organism evidence="14 15">
    <name type="scientific">Seiridium unicorne</name>
    <dbReference type="NCBI Taxonomy" id="138068"/>
    <lineage>
        <taxon>Eukaryota</taxon>
        <taxon>Fungi</taxon>
        <taxon>Dikarya</taxon>
        <taxon>Ascomycota</taxon>
        <taxon>Pezizomycotina</taxon>
        <taxon>Sordariomycetes</taxon>
        <taxon>Xylariomycetidae</taxon>
        <taxon>Amphisphaeriales</taxon>
        <taxon>Sporocadaceae</taxon>
        <taxon>Seiridium</taxon>
    </lineage>
</organism>
<dbReference type="EMBL" id="JARVKF010000046">
    <property type="protein sequence ID" value="KAK9424117.1"/>
    <property type="molecule type" value="Genomic_DNA"/>
</dbReference>
<comment type="subunit">
    <text evidence="3 12">Homotetramer.</text>
</comment>
<keyword evidence="10 12" id="KW-0546">Nucleotide metabolism</keyword>
<keyword evidence="6" id="KW-0547">Nucleotide-binding</keyword>
<dbReference type="PIRSF" id="PIRSF028836">
    <property type="entry name" value="ISN1"/>
    <property type="match status" value="1"/>
</dbReference>
<evidence type="ECO:0000256" key="10">
    <source>
        <dbReference type="ARBA" id="ARBA00023080"/>
    </source>
</evidence>
<keyword evidence="7 12" id="KW-0378">Hydrolase</keyword>
<feature type="signal peptide" evidence="13">
    <location>
        <begin position="1"/>
        <end position="18"/>
    </location>
</feature>
<evidence type="ECO:0000256" key="11">
    <source>
        <dbReference type="ARBA" id="ARBA00047413"/>
    </source>
</evidence>
<evidence type="ECO:0000313" key="14">
    <source>
        <dbReference type="EMBL" id="KAK9424117.1"/>
    </source>
</evidence>
<evidence type="ECO:0000313" key="15">
    <source>
        <dbReference type="Proteomes" id="UP001408356"/>
    </source>
</evidence>
<reference evidence="14 15" key="1">
    <citation type="journal article" date="2024" name="J. Plant Pathol.">
        <title>Sequence and assembly of the genome of Seiridium unicorne, isolate CBS 538.82, causal agent of cypress canker disease.</title>
        <authorList>
            <person name="Scali E."/>
            <person name="Rocca G.D."/>
            <person name="Danti R."/>
            <person name="Garbelotto M."/>
            <person name="Barberini S."/>
            <person name="Baroncelli R."/>
            <person name="Emiliani G."/>
        </authorList>
    </citation>
    <scope>NUCLEOTIDE SEQUENCE [LARGE SCALE GENOMIC DNA]</scope>
    <source>
        <strain evidence="14 15">BM-138-508</strain>
    </source>
</reference>
<comment type="cofactor">
    <cofactor evidence="1 12">
        <name>Mg(2+)</name>
        <dbReference type="ChEBI" id="CHEBI:18420"/>
    </cofactor>
</comment>
<sequence length="487" mass="54268">MQLSLSTVLTLAFSVANAWPTWLALRALAGELVQRNQWCNGTDDSPFDWGLCTNDCQYKTKISGCSLQDWICIDKCYDGCKWIKGLLAVPFVLYSQPTGVFETNSVSFTQMSEEAHRRYAEIMRDVEVMLDDHIEHQRNDSALPSKLKMLVPTVGTFFTRLPLEAAFKYQDRKRFISSRRFVSPSFNDVRLVLNSAQIMAVTTYGTLQLATFDGDVTLYDDGESLVPTSPVIPRMIDLMRKNVKIGIVTAAGYTTADRYYGRLHGLLDAIAESTELTPQQRQNIVIMGGEANYLFEFHADSEHLLRPVPKERWLTSDMAAWSDASITALLDVAEAALRDCIKTMNLPATLMRKDRAVGIIPTDPSIRIPRESLEETVLVVQKILELSVGGRDFDNKVVPFCAFNGGRDVFVDIGDKSWGVNVCQKWFGANGTMIRGENTLHVGDQFLSAGSNDFKARSVGTTAWIASPAETVELLDELADLMGKKLS</sequence>
<evidence type="ECO:0000256" key="3">
    <source>
        <dbReference type="ARBA" id="ARBA00011881"/>
    </source>
</evidence>
<dbReference type="InterPro" id="IPR036412">
    <property type="entry name" value="HAD-like_sf"/>
</dbReference>
<dbReference type="SUPFAM" id="SSF56784">
    <property type="entry name" value="HAD-like"/>
    <property type="match status" value="1"/>
</dbReference>
<comment type="catalytic activity">
    <reaction evidence="11">
        <text>IMP + H2O = inosine + phosphate</text>
        <dbReference type="Rhea" id="RHEA:27718"/>
        <dbReference type="ChEBI" id="CHEBI:15377"/>
        <dbReference type="ChEBI" id="CHEBI:17596"/>
        <dbReference type="ChEBI" id="CHEBI:43474"/>
        <dbReference type="ChEBI" id="CHEBI:58053"/>
        <dbReference type="EC" id="3.1.3.99"/>
    </reaction>
</comment>
<name>A0ABR2VB45_9PEZI</name>
<comment type="function">
    <text evidence="12">IMP-specific 5'-nucleotidase involved in IMP (inositol monophosphate) degradation.</text>
</comment>
<evidence type="ECO:0000256" key="12">
    <source>
        <dbReference type="PIRNR" id="PIRNR028836"/>
    </source>
</evidence>
<accession>A0ABR2VB45</accession>
<evidence type="ECO:0000256" key="8">
    <source>
        <dbReference type="ARBA" id="ARBA00022840"/>
    </source>
</evidence>
<feature type="chain" id="PRO_5046027735" description="IMP-specific 5'-nucleotidase 1" evidence="13">
    <location>
        <begin position="19"/>
        <end position="487"/>
    </location>
</feature>
<dbReference type="EC" id="3.1.3.-" evidence="12"/>
<keyword evidence="15" id="KW-1185">Reference proteome</keyword>
<evidence type="ECO:0000256" key="1">
    <source>
        <dbReference type="ARBA" id="ARBA00001946"/>
    </source>
</evidence>
<evidence type="ECO:0000256" key="4">
    <source>
        <dbReference type="ARBA" id="ARBA00015544"/>
    </source>
</evidence>
<keyword evidence="9 12" id="KW-0460">Magnesium</keyword>
<keyword evidence="5" id="KW-0479">Metal-binding</keyword>
<dbReference type="PANTHER" id="PTHR28213">
    <property type="entry name" value="IMP-SPECIFIC 5'-NUCLEOTIDASE 1"/>
    <property type="match status" value="1"/>
</dbReference>